<name>A0A9P6DMM7_9AGAM</name>
<accession>A0A9P6DMM7</accession>
<feature type="compositionally biased region" description="Low complexity" evidence="1">
    <location>
        <begin position="135"/>
        <end position="146"/>
    </location>
</feature>
<organism evidence="3 4">
    <name type="scientific">Hydnum rufescens UP504</name>
    <dbReference type="NCBI Taxonomy" id="1448309"/>
    <lineage>
        <taxon>Eukaryota</taxon>
        <taxon>Fungi</taxon>
        <taxon>Dikarya</taxon>
        <taxon>Basidiomycota</taxon>
        <taxon>Agaricomycotina</taxon>
        <taxon>Agaricomycetes</taxon>
        <taxon>Cantharellales</taxon>
        <taxon>Hydnaceae</taxon>
        <taxon>Hydnum</taxon>
    </lineage>
</organism>
<dbReference type="EMBL" id="MU129227">
    <property type="protein sequence ID" value="KAF9504429.1"/>
    <property type="molecule type" value="Genomic_DNA"/>
</dbReference>
<keyword evidence="4" id="KW-1185">Reference proteome</keyword>
<comment type="caution">
    <text evidence="3">The sequence shown here is derived from an EMBL/GenBank/DDBJ whole genome shotgun (WGS) entry which is preliminary data.</text>
</comment>
<dbReference type="Pfam" id="PF13391">
    <property type="entry name" value="HNH_2"/>
    <property type="match status" value="1"/>
</dbReference>
<protein>
    <recommendedName>
        <fullName evidence="2">HNH nuclease domain-containing protein</fullName>
    </recommendedName>
</protein>
<proteinExistence type="predicted"/>
<evidence type="ECO:0000256" key="1">
    <source>
        <dbReference type="SAM" id="MobiDB-lite"/>
    </source>
</evidence>
<feature type="region of interest" description="Disordered" evidence="1">
    <location>
        <begin position="123"/>
        <end position="170"/>
    </location>
</feature>
<evidence type="ECO:0000313" key="3">
    <source>
        <dbReference type="EMBL" id="KAF9504429.1"/>
    </source>
</evidence>
<sequence>MAGVYRNRWDRDIHIWSGLDMDQILAGCITQESLTYSVLYSWLRTIFVIKPQRGSSSQLEVWYLVPATEPSPGAPLIGDNSHPLAPTDQRVIGGHYAVKMFVHPRHGAAPVFIRDPEIQIRGFTPRSRLPSRANSSGGSLDSPSSSVARRDPSFRRDVRQRDGHCRLSGTAPGCATDNLGQIAHINYTGFQAAHIFPLAFAHRDDGPPDEETHFEAFRGCWASNSNITPQNAQGIADTPANGILLRADLHLFFDAYQFALLVPVDQEWVPTPPQVIRFNLSAAPLFSDGGPIQGMPWHLLPPKPLILLPTSLQPTRYQPVSTIDSINMNLFRQHLLYCIKLHVAGGGYIPDRKRRL</sequence>
<dbReference type="Proteomes" id="UP000886523">
    <property type="component" value="Unassembled WGS sequence"/>
</dbReference>
<gene>
    <name evidence="3" type="ORF">BS47DRAFT_1490174</name>
</gene>
<dbReference type="AlphaFoldDB" id="A0A9P6DMM7"/>
<evidence type="ECO:0000313" key="4">
    <source>
        <dbReference type="Proteomes" id="UP000886523"/>
    </source>
</evidence>
<feature type="domain" description="HNH nuclease" evidence="2">
    <location>
        <begin position="185"/>
        <end position="260"/>
    </location>
</feature>
<reference evidence="3" key="1">
    <citation type="journal article" date="2020" name="Nat. Commun.">
        <title>Large-scale genome sequencing of mycorrhizal fungi provides insights into the early evolution of symbiotic traits.</title>
        <authorList>
            <person name="Miyauchi S."/>
            <person name="Kiss E."/>
            <person name="Kuo A."/>
            <person name="Drula E."/>
            <person name="Kohler A."/>
            <person name="Sanchez-Garcia M."/>
            <person name="Morin E."/>
            <person name="Andreopoulos B."/>
            <person name="Barry K.W."/>
            <person name="Bonito G."/>
            <person name="Buee M."/>
            <person name="Carver A."/>
            <person name="Chen C."/>
            <person name="Cichocki N."/>
            <person name="Clum A."/>
            <person name="Culley D."/>
            <person name="Crous P.W."/>
            <person name="Fauchery L."/>
            <person name="Girlanda M."/>
            <person name="Hayes R.D."/>
            <person name="Keri Z."/>
            <person name="LaButti K."/>
            <person name="Lipzen A."/>
            <person name="Lombard V."/>
            <person name="Magnuson J."/>
            <person name="Maillard F."/>
            <person name="Murat C."/>
            <person name="Nolan M."/>
            <person name="Ohm R.A."/>
            <person name="Pangilinan J."/>
            <person name="Pereira M.F."/>
            <person name="Perotto S."/>
            <person name="Peter M."/>
            <person name="Pfister S."/>
            <person name="Riley R."/>
            <person name="Sitrit Y."/>
            <person name="Stielow J.B."/>
            <person name="Szollosi G."/>
            <person name="Zifcakova L."/>
            <person name="Stursova M."/>
            <person name="Spatafora J.W."/>
            <person name="Tedersoo L."/>
            <person name="Vaario L.M."/>
            <person name="Yamada A."/>
            <person name="Yan M."/>
            <person name="Wang P."/>
            <person name="Xu J."/>
            <person name="Bruns T."/>
            <person name="Baldrian P."/>
            <person name="Vilgalys R."/>
            <person name="Dunand C."/>
            <person name="Henrissat B."/>
            <person name="Grigoriev I.V."/>
            <person name="Hibbett D."/>
            <person name="Nagy L.G."/>
            <person name="Martin F.M."/>
        </authorList>
    </citation>
    <scope>NUCLEOTIDE SEQUENCE</scope>
    <source>
        <strain evidence="3">UP504</strain>
    </source>
</reference>
<dbReference type="InterPro" id="IPR003615">
    <property type="entry name" value="HNH_nuc"/>
</dbReference>
<dbReference type="OrthoDB" id="2142759at2759"/>
<feature type="compositionally biased region" description="Basic and acidic residues" evidence="1">
    <location>
        <begin position="148"/>
        <end position="165"/>
    </location>
</feature>
<evidence type="ECO:0000259" key="2">
    <source>
        <dbReference type="Pfam" id="PF13391"/>
    </source>
</evidence>